<dbReference type="PANTHER" id="PTHR43775">
    <property type="entry name" value="FATTY ACID SYNTHASE"/>
    <property type="match status" value="1"/>
</dbReference>
<dbReference type="GO" id="GO:0044550">
    <property type="term" value="P:secondary metabolite biosynthetic process"/>
    <property type="evidence" value="ECO:0007669"/>
    <property type="project" value="TreeGrafter"/>
</dbReference>
<dbReference type="Gene3D" id="1.10.1200.10">
    <property type="entry name" value="ACP-like"/>
    <property type="match status" value="1"/>
</dbReference>
<dbReference type="SUPFAM" id="SSF50129">
    <property type="entry name" value="GroES-like"/>
    <property type="match status" value="1"/>
</dbReference>
<evidence type="ECO:0000256" key="5">
    <source>
        <dbReference type="ARBA" id="ARBA00023268"/>
    </source>
</evidence>
<dbReference type="CDD" id="cd02440">
    <property type="entry name" value="AdoMet_MTases"/>
    <property type="match status" value="1"/>
</dbReference>
<dbReference type="SMART" id="SM00827">
    <property type="entry name" value="PKS_AT"/>
    <property type="match status" value="1"/>
</dbReference>
<dbReference type="Gene3D" id="3.90.180.10">
    <property type="entry name" value="Medium-chain alcohol dehydrogenases, catalytic domain"/>
    <property type="match status" value="1"/>
</dbReference>
<keyword evidence="13" id="KW-1185">Reference proteome</keyword>
<dbReference type="SUPFAM" id="SSF51735">
    <property type="entry name" value="NAD(P)-binding Rossmann-fold domains"/>
    <property type="match status" value="2"/>
</dbReference>
<gene>
    <name evidence="12" type="ORF">BO85DRAFT_499769</name>
</gene>
<keyword evidence="4" id="KW-0521">NADP</keyword>
<feature type="region of interest" description="N-terminal hotdog fold" evidence="7">
    <location>
        <begin position="910"/>
        <end position="1039"/>
    </location>
</feature>
<dbReference type="Pfam" id="PF21089">
    <property type="entry name" value="PKS_DH_N"/>
    <property type="match status" value="1"/>
</dbReference>
<dbReference type="Pfam" id="PF02801">
    <property type="entry name" value="Ketoacyl-synt_C"/>
    <property type="match status" value="1"/>
</dbReference>
<dbReference type="SUPFAM" id="SSF55048">
    <property type="entry name" value="Probable ACP-binding domain of malonyl-CoA ACP transacylase"/>
    <property type="match status" value="1"/>
</dbReference>
<dbReference type="InterPro" id="IPR016039">
    <property type="entry name" value="Thiolase-like"/>
</dbReference>
<dbReference type="Pfam" id="PF08242">
    <property type="entry name" value="Methyltransf_12"/>
    <property type="match status" value="1"/>
</dbReference>
<dbReference type="GO" id="GO:0016491">
    <property type="term" value="F:oxidoreductase activity"/>
    <property type="evidence" value="ECO:0007669"/>
    <property type="project" value="InterPro"/>
</dbReference>
<dbReference type="Pfam" id="PF14765">
    <property type="entry name" value="PS-DH"/>
    <property type="match status" value="1"/>
</dbReference>
<dbReference type="PROSITE" id="PS50075">
    <property type="entry name" value="CARRIER"/>
    <property type="match status" value="1"/>
</dbReference>
<dbReference type="InterPro" id="IPR016036">
    <property type="entry name" value="Malonyl_transacylase_ACP-bd"/>
</dbReference>
<evidence type="ECO:0000256" key="8">
    <source>
        <dbReference type="SAM" id="MobiDB-lite"/>
    </source>
</evidence>
<dbReference type="CDD" id="cd05195">
    <property type="entry name" value="enoyl_red"/>
    <property type="match status" value="1"/>
</dbReference>
<dbReference type="InterPro" id="IPR011032">
    <property type="entry name" value="GroES-like_sf"/>
</dbReference>
<dbReference type="Pfam" id="PF00109">
    <property type="entry name" value="ketoacyl-synt"/>
    <property type="match status" value="1"/>
</dbReference>
<dbReference type="GO" id="GO:0004312">
    <property type="term" value="F:fatty acid synthase activity"/>
    <property type="evidence" value="ECO:0007669"/>
    <property type="project" value="TreeGrafter"/>
</dbReference>
<dbReference type="Gene3D" id="3.30.70.3290">
    <property type="match status" value="1"/>
</dbReference>
<dbReference type="SUPFAM" id="SSF53335">
    <property type="entry name" value="S-adenosyl-L-methionine-dependent methyltransferases"/>
    <property type="match status" value="1"/>
</dbReference>
<dbReference type="SMART" id="SM00822">
    <property type="entry name" value="PKS_KR"/>
    <property type="match status" value="1"/>
</dbReference>
<dbReference type="Pfam" id="PF16197">
    <property type="entry name" value="KAsynt_C_assoc"/>
    <property type="match status" value="1"/>
</dbReference>
<keyword evidence="6" id="KW-0012">Acyltransferase</keyword>
<dbReference type="Gene3D" id="3.40.47.10">
    <property type="match status" value="1"/>
</dbReference>
<evidence type="ECO:0000256" key="4">
    <source>
        <dbReference type="ARBA" id="ARBA00022857"/>
    </source>
</evidence>
<feature type="region of interest" description="C-terminal hotdog fold" evidence="7">
    <location>
        <begin position="1052"/>
        <end position="1201"/>
    </location>
</feature>
<dbReference type="GeneID" id="37167484"/>
<dbReference type="InterPro" id="IPR057326">
    <property type="entry name" value="KR_dom"/>
</dbReference>
<dbReference type="GO" id="GO:0006633">
    <property type="term" value="P:fatty acid biosynthetic process"/>
    <property type="evidence" value="ECO:0007669"/>
    <property type="project" value="TreeGrafter"/>
</dbReference>
<dbReference type="PANTHER" id="PTHR43775:SF28">
    <property type="entry name" value="SYNTHASE, PUTATIVE-RELATED"/>
    <property type="match status" value="1"/>
</dbReference>
<feature type="region of interest" description="Disordered" evidence="8">
    <location>
        <begin position="1"/>
        <end position="22"/>
    </location>
</feature>
<dbReference type="InterPro" id="IPR020843">
    <property type="entry name" value="ER"/>
</dbReference>
<dbReference type="PROSITE" id="PS52004">
    <property type="entry name" value="KS3_2"/>
    <property type="match status" value="1"/>
</dbReference>
<dbReference type="PROSITE" id="PS52019">
    <property type="entry name" value="PKS_MFAS_DH"/>
    <property type="match status" value="1"/>
</dbReference>
<dbReference type="SUPFAM" id="SSF53901">
    <property type="entry name" value="Thiolase-like"/>
    <property type="match status" value="1"/>
</dbReference>
<dbReference type="InterPro" id="IPR014031">
    <property type="entry name" value="Ketoacyl_synth_C"/>
</dbReference>
<evidence type="ECO:0000256" key="6">
    <source>
        <dbReference type="ARBA" id="ARBA00023315"/>
    </source>
</evidence>
<name>A0A8G1VJU2_9EURO</name>
<evidence type="ECO:0000259" key="10">
    <source>
        <dbReference type="PROSITE" id="PS52004"/>
    </source>
</evidence>
<dbReference type="InterPro" id="IPR029063">
    <property type="entry name" value="SAM-dependent_MTases_sf"/>
</dbReference>
<dbReference type="Gene3D" id="3.40.50.720">
    <property type="entry name" value="NAD(P)-binding Rossmann-like Domain"/>
    <property type="match status" value="2"/>
</dbReference>
<sequence>MPSRENGLSGSAPHPGGQANDASTTFSPIAICGMALRLPGGLGSPQDLWDFLIAKGDARSRVPESRYNVSAFHSPSKRPGTVVTEYGYFLDESIKLGALDASRFSLSRAELEAADPQQRQMLEVVRECFDDAGEVNFRAQPIGCYMGCYGEDWLELQNKDPQQNGMNRVDGYSDFMLSNRVSYEMDLRGPSITIRTACSSALVGLNEACLALQRGDCDAAVVGGSSLIFAPAATAFMTEKGVLSPDGSCKTFSADANGYARGEAITAVFVKPLAAALRDGNPIRAVIRSVMSNSDGKTPGIAHPSTDSQEALIRKAYRAAGITNMAETAFVECHGTGTPTGDPVETLAVARVFGDAGVYIGSVKPNLGHSEGASGLTSLIKGVLALENRIIPPNIKFTAPNPKIPFEACKLTVPLDPTPWPESRWERVSINSFGVGGSNAHLILDSARSFQIPSPTPDDFLAGPQLLLLSASVAGSLQRMTETFENWVPQHQDQLCNLAYTLATRREHLPHRSFLIGGPDRIVTPSPGRKVPTSAPSLAMVFTGQGAQWARMGRDLLLRSDFSFQNTIRALDKYLKAAPNGPKWRLEEELLKPALTSRVQTAELSQPLCTAVQIGLVDLFAAVGVTPAAVVGHSSGEIGAAYAAGALTAREAIIAAWQRGLAAAGQARPGAMAAIGLGWEEVQSFLSPPAVVVACENSPKSVTLSGDAQEVQAAVARIKKEHPTVTARLLKVDKAYHSYHMREVGTKYSTTIGRDLVGRRPGKPFFSSVTGKQEQDLPLDAAYWQRNLESPVLFRAAVSELLDHVDNVAFLEIGPHAALAGPVRQILTARASSNSVPYLAAMSRGEDCVESFLTALGKLFQLNFPISLNALYPSGSCLPGLPRYPWDHGVDYWRESRISRDWRFRQFASHPLLGDRQLLGTDLEPSWRNMMRVEDSGWLRDHKVEVDIILPCAGYLSMVGEAIRQISGSHGSYTLRGVVISSALVLREGTPTEVVTTFHPHRLTDSLDSQWWEFTIASYNGQTWTKHCTGQASGMAAEEEQTRTAALRDALPRKLQSKKYYDLMDRAGLNFGPMFKRLINIETGTGERLARAKVTTNQAGDETYYHLHPTIIDACIQAAPLAGLLGTVDAKAYRRVPTKIDRVIVRQAPTRVDDLEVSASATCVKGTGEVIGQVQQCIADGTIVMHMGGLKLSPLEEAGEAGKTDGLETTARLTWGPHIDFLDATTLIKPSFPRHLYTPALDELARLGMIYGSRRIKDASTPVAHMPLYRDWMNRQVEAMRLEEKWSTFLALEDEALVERIERLVQHLSETPVVDCAIGLQKVATNIAALFTGETEALDILLADDTLYKLYVVTDACDRSQFIQHLAHTKPNLRILEIGAGTGATTASILKLLRLPSSTGSSSTPSLFSKYTYTDISSGFFVTAKERFSGESNIEYRTLDISKDPSEQGFDGEKYDLILATNVLHATNYLGETLRNVHKLLDPNGRLLLHELNSPSKWPNFIFGTLAGWWYGGPDGRPDEPCVSPARWELELKGAGFAGLDAVVLDGEQPHQLNAIMVAKPQVDDGTDQKRTVSLLCDPSDDSYADSLSRRLNNRGYEVQTFRLGDELPQSQDIISLLDCTRPFFEDIDAARFAAFQHLLNTVGESGLLWITHLSQVQCPDPRFAQVIGAARSIRSEMLVDFATCEVDDILSSLDKIIEIYAKFHTRSKDELLNPDYEYTIVGGTVSVGRIFPFSLKDDLAVVTEPDDWVTLDMEKPSRLSSLHWKASKGRPLAGDEVEVEIYAAGLNFKDVLGALAVVPFPDNGLGVEASGIVRHVGPDVKRLCPGDRVMLREDGTFATHAIASEKLCAKIPSDLSFEDAATMPVVFATALYSMFDLGGLQEGQSILIHSACGGVGIAAIQLARMAGATIYATVGSEEKVQYLIETYGLPRNRIFNSHDSSFVEGVMRETQGQGVDLALNSLSGELLHATWLCLAEFGKMVDIGKRDMLGAARLDMGRFLGSRTYSCFYLDLLRDKRPSECKRLLELIMTYFRAGHITPIRPITTFDASAIEDAFRHMQQGTHLGKLVILLRNADGSPKIDPTLVKASTSLDLDSTASYLMIGGLGGLGRAVSRRLVEHKARRLVFLSRSAGQGPNDNDFVRELESMGCDVRLVQGSVTNEADVKRAIQQAPNLKGVLQLSMVLRDQAFPHMTLAEWNTAVAPKIQGTWHLHNATQAAGITLDFFVLFSSTSGVLGLPGQANYAGANTFLDAFVQYRTRLGLAASAVDIGAVQDIGYVAEDDALLQRLKQTGAHHLTESELLEAVLATMSSSVNPNAANNVNNGLVFVDKNNFILGLRTSVPLSSPESRVFWRKDRRMALYHNSVAKTNVHDVSSDGDTLQAFLARTKSDPYILRSGESASLLAREIGNKLFNFLLKTGEDLNTSLPLSQLGMDSLVGVEMRSWWRQAFGFDITVLEMMGMGNLEGLGKHAAEGLAKLLGIE</sequence>
<dbReference type="SMART" id="SM00825">
    <property type="entry name" value="PKS_KS"/>
    <property type="match status" value="1"/>
</dbReference>
<dbReference type="Gene3D" id="3.10.129.110">
    <property type="entry name" value="Polyketide synthase dehydratase"/>
    <property type="match status" value="1"/>
</dbReference>
<dbReference type="SMART" id="SM00829">
    <property type="entry name" value="PKS_ER"/>
    <property type="match status" value="1"/>
</dbReference>
<evidence type="ECO:0000256" key="1">
    <source>
        <dbReference type="ARBA" id="ARBA00022450"/>
    </source>
</evidence>
<evidence type="ECO:0000256" key="7">
    <source>
        <dbReference type="PROSITE-ProRule" id="PRU01363"/>
    </source>
</evidence>
<dbReference type="CDD" id="cd00833">
    <property type="entry name" value="PKS"/>
    <property type="match status" value="1"/>
</dbReference>
<evidence type="ECO:0000259" key="9">
    <source>
        <dbReference type="PROSITE" id="PS50075"/>
    </source>
</evidence>
<dbReference type="InterPro" id="IPR032821">
    <property type="entry name" value="PKS_assoc"/>
</dbReference>
<feature type="domain" description="Ketosynthase family 3 (KS3)" evidence="10">
    <location>
        <begin position="26"/>
        <end position="446"/>
    </location>
</feature>
<reference evidence="12 13" key="1">
    <citation type="submission" date="2018-02" db="EMBL/GenBank/DDBJ databases">
        <title>The genomes of Aspergillus section Nigri reveals drivers in fungal speciation.</title>
        <authorList>
            <consortium name="DOE Joint Genome Institute"/>
            <person name="Vesth T.C."/>
            <person name="Nybo J."/>
            <person name="Theobald S."/>
            <person name="Brandl J."/>
            <person name="Frisvad J.C."/>
            <person name="Nielsen K.F."/>
            <person name="Lyhne E.K."/>
            <person name="Kogle M.E."/>
            <person name="Kuo A."/>
            <person name="Riley R."/>
            <person name="Clum A."/>
            <person name="Nolan M."/>
            <person name="Lipzen A."/>
            <person name="Salamov A."/>
            <person name="Henrissat B."/>
            <person name="Wiebenga A."/>
            <person name="De vries R.P."/>
            <person name="Grigoriev I.V."/>
            <person name="Mortensen U.H."/>
            <person name="Andersen M.R."/>
            <person name="Baker S.E."/>
        </authorList>
    </citation>
    <scope>NUCLEOTIDE SEQUENCE [LARGE SCALE GENOMIC DNA]</scope>
    <source>
        <strain evidence="12 13">CBS 112811</strain>
    </source>
</reference>
<protein>
    <submittedName>
        <fullName evidence="12">Polyketide synthase</fullName>
    </submittedName>
</protein>
<keyword evidence="2" id="KW-0597">Phosphoprotein</keyword>
<dbReference type="RefSeq" id="XP_025512544.1">
    <property type="nucleotide sequence ID" value="XM_025664082.1"/>
</dbReference>
<evidence type="ECO:0000256" key="2">
    <source>
        <dbReference type="ARBA" id="ARBA00022553"/>
    </source>
</evidence>
<dbReference type="InterPro" id="IPR049900">
    <property type="entry name" value="PKS_mFAS_DH"/>
</dbReference>
<dbReference type="InterPro" id="IPR020807">
    <property type="entry name" value="PKS_DH"/>
</dbReference>
<dbReference type="EMBL" id="KZ825071">
    <property type="protein sequence ID" value="RAH54622.1"/>
    <property type="molecule type" value="Genomic_DNA"/>
</dbReference>
<dbReference type="InterPro" id="IPR013968">
    <property type="entry name" value="PKS_KR"/>
</dbReference>
<dbReference type="InterPro" id="IPR001227">
    <property type="entry name" value="Ac_transferase_dom_sf"/>
</dbReference>
<dbReference type="Pfam" id="PF08240">
    <property type="entry name" value="ADH_N"/>
    <property type="match status" value="1"/>
</dbReference>
<keyword evidence="1" id="KW-0596">Phosphopantetheine</keyword>
<dbReference type="InterPro" id="IPR009081">
    <property type="entry name" value="PP-bd_ACP"/>
</dbReference>
<organism evidence="12 13">
    <name type="scientific">Aspergillus piperis CBS 112811</name>
    <dbReference type="NCBI Taxonomy" id="1448313"/>
    <lineage>
        <taxon>Eukaryota</taxon>
        <taxon>Fungi</taxon>
        <taxon>Dikarya</taxon>
        <taxon>Ascomycota</taxon>
        <taxon>Pezizomycotina</taxon>
        <taxon>Eurotiomycetes</taxon>
        <taxon>Eurotiomycetidae</taxon>
        <taxon>Eurotiales</taxon>
        <taxon>Aspergillaceae</taxon>
        <taxon>Aspergillus</taxon>
        <taxon>Aspergillus subgen. Circumdati</taxon>
    </lineage>
</organism>
<dbReference type="SUPFAM" id="SSF47336">
    <property type="entry name" value="ACP-like"/>
    <property type="match status" value="1"/>
</dbReference>
<dbReference type="InterPro" id="IPR020806">
    <property type="entry name" value="PKS_PP-bd"/>
</dbReference>
<dbReference type="Gene3D" id="3.40.366.10">
    <property type="entry name" value="Malonyl-Coenzyme A Acyl Carrier Protein, domain 2"/>
    <property type="match status" value="1"/>
</dbReference>
<dbReference type="InterPro" id="IPR020841">
    <property type="entry name" value="PKS_Beta-ketoAc_synthase_dom"/>
</dbReference>
<feature type="active site" description="Proton donor; for dehydratase activity" evidence="7">
    <location>
        <position position="1113"/>
    </location>
</feature>
<dbReference type="InterPro" id="IPR050091">
    <property type="entry name" value="PKS_NRPS_Biosynth_Enz"/>
</dbReference>
<dbReference type="InterPro" id="IPR036291">
    <property type="entry name" value="NAD(P)-bd_dom_sf"/>
</dbReference>
<dbReference type="Pfam" id="PF08659">
    <property type="entry name" value="KR"/>
    <property type="match status" value="1"/>
</dbReference>
<dbReference type="InterPro" id="IPR049551">
    <property type="entry name" value="PKS_DH_C"/>
</dbReference>
<dbReference type="InterPro" id="IPR013217">
    <property type="entry name" value="Methyltransf_12"/>
</dbReference>
<evidence type="ECO:0000259" key="11">
    <source>
        <dbReference type="PROSITE" id="PS52019"/>
    </source>
</evidence>
<keyword evidence="3" id="KW-0808">Transferase</keyword>
<dbReference type="GO" id="GO:0031177">
    <property type="term" value="F:phosphopantetheine binding"/>
    <property type="evidence" value="ECO:0007669"/>
    <property type="project" value="InterPro"/>
</dbReference>
<dbReference type="InterPro" id="IPR042104">
    <property type="entry name" value="PKS_dehydratase_sf"/>
</dbReference>
<feature type="domain" description="Carrier" evidence="9">
    <location>
        <begin position="2399"/>
        <end position="2476"/>
    </location>
</feature>
<dbReference type="Pfam" id="PF13602">
    <property type="entry name" value="ADH_zinc_N_2"/>
    <property type="match status" value="1"/>
</dbReference>
<dbReference type="Proteomes" id="UP000249526">
    <property type="component" value="Unassembled WGS sequence"/>
</dbReference>
<dbReference type="InterPro" id="IPR016035">
    <property type="entry name" value="Acyl_Trfase/lysoPLipase"/>
</dbReference>
<dbReference type="Pfam" id="PF00550">
    <property type="entry name" value="PP-binding"/>
    <property type="match status" value="1"/>
</dbReference>
<keyword evidence="5" id="KW-0511">Multifunctional enzyme</keyword>
<dbReference type="InterPro" id="IPR013154">
    <property type="entry name" value="ADH-like_N"/>
</dbReference>
<evidence type="ECO:0000256" key="3">
    <source>
        <dbReference type="ARBA" id="ARBA00022679"/>
    </source>
</evidence>
<dbReference type="Pfam" id="PF00698">
    <property type="entry name" value="Acyl_transf_1"/>
    <property type="match status" value="1"/>
</dbReference>
<dbReference type="InterPro" id="IPR014043">
    <property type="entry name" value="Acyl_transferase_dom"/>
</dbReference>
<proteinExistence type="predicted"/>
<dbReference type="SMART" id="SM00823">
    <property type="entry name" value="PKS_PP"/>
    <property type="match status" value="1"/>
</dbReference>
<feature type="active site" description="Proton acceptor; for dehydratase activity" evidence="7">
    <location>
        <position position="942"/>
    </location>
</feature>
<dbReference type="Gene3D" id="3.40.50.150">
    <property type="entry name" value="Vaccinia Virus protein VP39"/>
    <property type="match status" value="1"/>
</dbReference>
<evidence type="ECO:0000313" key="13">
    <source>
        <dbReference type="Proteomes" id="UP000249526"/>
    </source>
</evidence>
<evidence type="ECO:0000313" key="12">
    <source>
        <dbReference type="EMBL" id="RAH54622.1"/>
    </source>
</evidence>
<feature type="domain" description="PKS/mFAS DH" evidence="11">
    <location>
        <begin position="910"/>
        <end position="1201"/>
    </location>
</feature>
<accession>A0A8G1VJU2</accession>
<dbReference type="InterPro" id="IPR049552">
    <property type="entry name" value="PKS_DH_N"/>
</dbReference>
<dbReference type="SUPFAM" id="SSF52151">
    <property type="entry name" value="FabD/lysophospholipase-like"/>
    <property type="match status" value="1"/>
</dbReference>
<dbReference type="InterPro" id="IPR036736">
    <property type="entry name" value="ACP-like_sf"/>
</dbReference>
<dbReference type="InterPro" id="IPR014030">
    <property type="entry name" value="Ketoacyl_synth_N"/>
</dbReference>
<dbReference type="SMART" id="SM00826">
    <property type="entry name" value="PKS_DH"/>
    <property type="match status" value="1"/>
</dbReference>